<comment type="caution">
    <text evidence="2">The sequence shown here is derived from an EMBL/GenBank/DDBJ whole genome shotgun (WGS) entry which is preliminary data.</text>
</comment>
<dbReference type="KEGG" id="salo:EF888_16550"/>
<dbReference type="SUPFAM" id="SSF53300">
    <property type="entry name" value="vWA-like"/>
    <property type="match status" value="1"/>
</dbReference>
<reference evidence="2 3" key="1">
    <citation type="submission" date="2018-05" db="EMBL/GenBank/DDBJ databases">
        <title>Genomic Encyclopedia of Type Strains, Phase IV (KMG-IV): sequencing the most valuable type-strain genomes for metagenomic binning, comparative biology and taxonomic classification.</title>
        <authorList>
            <person name="Goeker M."/>
        </authorList>
    </citation>
    <scope>NUCLEOTIDE SEQUENCE [LARGE SCALE GENOMIC DNA]</scope>
    <source>
        <strain evidence="2 3">DSM 103371</strain>
    </source>
</reference>
<dbReference type="OrthoDB" id="9792179at2"/>
<keyword evidence="1" id="KW-0732">Signal</keyword>
<organism evidence="2 3">
    <name type="scientific">Silicimonas algicola</name>
    <dbReference type="NCBI Taxonomy" id="1826607"/>
    <lineage>
        <taxon>Bacteria</taxon>
        <taxon>Pseudomonadati</taxon>
        <taxon>Pseudomonadota</taxon>
        <taxon>Alphaproteobacteria</taxon>
        <taxon>Rhodobacterales</taxon>
        <taxon>Paracoccaceae</taxon>
    </lineage>
</organism>
<feature type="signal peptide" evidence="1">
    <location>
        <begin position="1"/>
        <end position="20"/>
    </location>
</feature>
<name>A0A316G7C2_9RHOB</name>
<dbReference type="InterPro" id="IPR010607">
    <property type="entry name" value="DUF1194"/>
</dbReference>
<proteinExistence type="predicted"/>
<evidence type="ECO:0000313" key="3">
    <source>
        <dbReference type="Proteomes" id="UP000245390"/>
    </source>
</evidence>
<dbReference type="AlphaFoldDB" id="A0A316G7C2"/>
<dbReference type="RefSeq" id="WP_109759766.1">
    <property type="nucleotide sequence ID" value="NZ_CP034588.1"/>
</dbReference>
<sequence>MRWRLGLILCLAALPLWAQAVEVDVELSLMVDVSRSMGPEELEIQRRGYAAAIASDEVVKVIENSYTGRIAITYVEWAGRYLQRVVVPWTVIDGREAAEAVARQLTADFDFSMRRTSISGAIEYAHFDIETNDFEGLRRVIDLSGDGPNNDGVPVTEARDAAVGAGIVINGLPLMTEDSTSRWGIDDLDVYYQTCVIGGPGAFVIPVLEWGDFPMAVRRKLVLELAGPPEVVLAARTGRTPDGYDCLVGEKLRRERDRIWGEP</sequence>
<dbReference type="EMBL" id="QGGV01000006">
    <property type="protein sequence ID" value="PWK55680.1"/>
    <property type="molecule type" value="Genomic_DNA"/>
</dbReference>
<dbReference type="Gene3D" id="3.40.50.410">
    <property type="entry name" value="von Willebrand factor, type A domain"/>
    <property type="match status" value="1"/>
</dbReference>
<dbReference type="Pfam" id="PF06707">
    <property type="entry name" value="DUF1194"/>
    <property type="match status" value="1"/>
</dbReference>
<dbReference type="CDD" id="cd00198">
    <property type="entry name" value="vWFA"/>
    <property type="match status" value="1"/>
</dbReference>
<evidence type="ECO:0000256" key="1">
    <source>
        <dbReference type="SAM" id="SignalP"/>
    </source>
</evidence>
<feature type="chain" id="PRO_5016323035" evidence="1">
    <location>
        <begin position="21"/>
        <end position="263"/>
    </location>
</feature>
<evidence type="ECO:0000313" key="2">
    <source>
        <dbReference type="EMBL" id="PWK55680.1"/>
    </source>
</evidence>
<accession>A0A316G7C2</accession>
<protein>
    <submittedName>
        <fullName evidence="2">Uncharacterized protein DUF1194</fullName>
    </submittedName>
</protein>
<keyword evidence="3" id="KW-1185">Reference proteome</keyword>
<dbReference type="Proteomes" id="UP000245390">
    <property type="component" value="Unassembled WGS sequence"/>
</dbReference>
<gene>
    <name evidence="2" type="ORF">C8D95_10675</name>
</gene>
<dbReference type="InterPro" id="IPR036465">
    <property type="entry name" value="vWFA_dom_sf"/>
</dbReference>